<gene>
    <name evidence="1" type="ORF">OED52_01575</name>
</gene>
<protein>
    <submittedName>
        <fullName evidence="1">Uncharacterized protein</fullName>
    </submittedName>
</protein>
<evidence type="ECO:0000313" key="2">
    <source>
        <dbReference type="Proteomes" id="UP001156484"/>
    </source>
</evidence>
<dbReference type="EMBL" id="CP107551">
    <property type="protein sequence ID" value="UYP19297.1"/>
    <property type="molecule type" value="Genomic_DNA"/>
</dbReference>
<organism evidence="1 2">
    <name type="scientific">Rhodococcus sacchari</name>
    <dbReference type="NCBI Taxonomy" id="2962047"/>
    <lineage>
        <taxon>Bacteria</taxon>
        <taxon>Bacillati</taxon>
        <taxon>Actinomycetota</taxon>
        <taxon>Actinomycetes</taxon>
        <taxon>Mycobacteriales</taxon>
        <taxon>Nocardiaceae</taxon>
        <taxon>Rhodococcus</taxon>
    </lineage>
</organism>
<dbReference type="Proteomes" id="UP001156484">
    <property type="component" value="Chromosome"/>
</dbReference>
<name>A0ACD4DH20_9NOCA</name>
<keyword evidence="2" id="KW-1185">Reference proteome</keyword>
<proteinExistence type="predicted"/>
<reference evidence="1" key="1">
    <citation type="submission" date="2022-10" db="EMBL/GenBank/DDBJ databases">
        <title>Rhodococcus ferula Z13 complete genome.</title>
        <authorList>
            <person name="Long X."/>
            <person name="Zang M."/>
        </authorList>
    </citation>
    <scope>NUCLEOTIDE SEQUENCE</scope>
    <source>
        <strain evidence="1">Z13</strain>
    </source>
</reference>
<sequence>MNSTDIPAEQTSGSTTARNESDISGSARGRGILIVLLVLAVAAATFFGFRWWQAEQDASLRDDAVARAREYAVALGTYDYRTFDDNIAAVTANSTEEFAAEYDGIAADLRGLVESGEGTSTARAEHAGLETFDGETATVLVFLDQDVKNVVAPEGRTDATRFVVTLKRDGDRWLLDGAEAR</sequence>
<evidence type="ECO:0000313" key="1">
    <source>
        <dbReference type="EMBL" id="UYP19297.1"/>
    </source>
</evidence>
<accession>A0ACD4DH20</accession>